<protein>
    <recommendedName>
        <fullName evidence="1">Methyltransferase domain-containing protein</fullName>
    </recommendedName>
</protein>
<dbReference type="InterPro" id="IPR041698">
    <property type="entry name" value="Methyltransf_25"/>
</dbReference>
<dbReference type="GO" id="GO:0008168">
    <property type="term" value="F:methyltransferase activity"/>
    <property type="evidence" value="ECO:0007669"/>
    <property type="project" value="TreeGrafter"/>
</dbReference>
<evidence type="ECO:0000259" key="1">
    <source>
        <dbReference type="Pfam" id="PF13649"/>
    </source>
</evidence>
<dbReference type="PANTHER" id="PTHR43591">
    <property type="entry name" value="METHYLTRANSFERASE"/>
    <property type="match status" value="1"/>
</dbReference>
<feature type="domain" description="Methyltransferase" evidence="1">
    <location>
        <begin position="208"/>
        <end position="305"/>
    </location>
</feature>
<proteinExistence type="predicted"/>
<keyword evidence="3" id="KW-1185">Reference proteome</keyword>
<organism evidence="2 3">
    <name type="scientific">Roseiterribacter gracilis</name>
    <dbReference type="NCBI Taxonomy" id="2812848"/>
    <lineage>
        <taxon>Bacteria</taxon>
        <taxon>Pseudomonadati</taxon>
        <taxon>Pseudomonadota</taxon>
        <taxon>Alphaproteobacteria</taxon>
        <taxon>Rhodospirillales</taxon>
        <taxon>Roseiterribacteraceae</taxon>
        <taxon>Roseiterribacter</taxon>
    </lineage>
</organism>
<accession>A0A8S8XG42</accession>
<dbReference type="EMBL" id="BOPV01000001">
    <property type="protein sequence ID" value="GIL40437.1"/>
    <property type="molecule type" value="Genomic_DNA"/>
</dbReference>
<evidence type="ECO:0000313" key="2">
    <source>
        <dbReference type="EMBL" id="GIL40437.1"/>
    </source>
</evidence>
<dbReference type="InterPro" id="IPR029063">
    <property type="entry name" value="SAM-dependent_MTases_sf"/>
</dbReference>
<reference evidence="2" key="1">
    <citation type="submission" date="2021-02" db="EMBL/GenBank/DDBJ databases">
        <title>Genome sequence of Rhodospirillales sp. strain TMPK1 isolated from soil.</title>
        <authorList>
            <person name="Nakai R."/>
            <person name="Kusada H."/>
            <person name="Tamaki H."/>
        </authorList>
    </citation>
    <scope>NUCLEOTIDE SEQUENCE</scope>
    <source>
        <strain evidence="2">TMPK1</strain>
    </source>
</reference>
<name>A0A8S8XG42_9PROT</name>
<dbReference type="RefSeq" id="WP_420243535.1">
    <property type="nucleotide sequence ID" value="NZ_BOPV01000001.1"/>
</dbReference>
<dbReference type="PANTHER" id="PTHR43591:SF24">
    <property type="entry name" value="2-METHOXY-6-POLYPRENYL-1,4-BENZOQUINOL METHYLASE, MITOCHONDRIAL"/>
    <property type="match status" value="1"/>
</dbReference>
<dbReference type="AlphaFoldDB" id="A0A8S8XG42"/>
<gene>
    <name evidence="2" type="ORF">TMPK1_26740</name>
</gene>
<dbReference type="SUPFAM" id="SSF53335">
    <property type="entry name" value="S-adenosyl-L-methionine-dependent methyltransferases"/>
    <property type="match status" value="1"/>
</dbReference>
<sequence>MATTTKQAGPPPWTDVGRHAVFPEGKHDEIARFNFLASLNQHIATKIFPGNRLAYEARVKPAFEKEAGRAPKDRHEVRRAMSKDEYYRFWSSLRRTYMEMRQENGRAMVLRQLPELIDKAKRINDGAPTLQLDPSVEVPRYLSQVDTHCMPGSYYTEVAPDDVSAAANYDSGIFATTGGLLGRFNDGGGRAMLAWLQRTYPDFKPTRILDIGAGLGHNTVPFAKAFPDARIVALDVAAPMLRYGHARAQSMGVKNIEFVQMNAEKMRFADGEFDFVVTAQFWHETSSKALPVLMREIYRVLAKGGMTVSLEQPPYHNMTPYDAFIRDWDCHYNNEPFWTTVHDTQMLELMVRAGFGKDDCFEAEFPAVLETDFLAGETKMDKGKDFGRGGMWYGFGAWKK</sequence>
<dbReference type="Gene3D" id="3.40.50.150">
    <property type="entry name" value="Vaccinia Virus protein VP39"/>
    <property type="match status" value="1"/>
</dbReference>
<dbReference type="CDD" id="cd02440">
    <property type="entry name" value="AdoMet_MTases"/>
    <property type="match status" value="1"/>
</dbReference>
<comment type="caution">
    <text evidence="2">The sequence shown here is derived from an EMBL/GenBank/DDBJ whole genome shotgun (WGS) entry which is preliminary data.</text>
</comment>
<dbReference type="Proteomes" id="UP000681075">
    <property type="component" value="Unassembled WGS sequence"/>
</dbReference>
<evidence type="ECO:0000313" key="3">
    <source>
        <dbReference type="Proteomes" id="UP000681075"/>
    </source>
</evidence>
<dbReference type="Pfam" id="PF13649">
    <property type="entry name" value="Methyltransf_25"/>
    <property type="match status" value="1"/>
</dbReference>